<dbReference type="InterPro" id="IPR050124">
    <property type="entry name" value="tRNA_CCA-adding_enzyme"/>
</dbReference>
<keyword evidence="8 11" id="KW-0067">ATP-binding</keyword>
<dbReference type="GO" id="GO:0000287">
    <property type="term" value="F:magnesium ion binding"/>
    <property type="evidence" value="ECO:0007669"/>
    <property type="project" value="UniProtKB-UniRule"/>
</dbReference>
<dbReference type="PANTHER" id="PTHR47545:SF1">
    <property type="entry name" value="MULTIFUNCTIONAL CCA PROTEIN"/>
    <property type="match status" value="1"/>
</dbReference>
<dbReference type="CDD" id="cd05398">
    <property type="entry name" value="NT_ClassII-CCAase"/>
    <property type="match status" value="1"/>
</dbReference>
<keyword evidence="9 11" id="KW-0460">Magnesium</keyword>
<comment type="domain">
    <text evidence="11">Comprises two domains: an N-terminal domain containing the nucleotidyltransferase activity and a C-terminal HD domain associated with both phosphodiesterase and phosphatase activities.</text>
</comment>
<dbReference type="HAMAP" id="MF_01261">
    <property type="entry name" value="CCA_bact_type1"/>
    <property type="match status" value="1"/>
</dbReference>
<feature type="binding site" evidence="11">
    <location>
        <position position="8"/>
    </location>
    <ligand>
        <name>CTP</name>
        <dbReference type="ChEBI" id="CHEBI:37563"/>
    </ligand>
</feature>
<organism evidence="13 14">
    <name type="scientific">Paracidovorax konjaci</name>
    <dbReference type="NCBI Taxonomy" id="32040"/>
    <lineage>
        <taxon>Bacteria</taxon>
        <taxon>Pseudomonadati</taxon>
        <taxon>Pseudomonadota</taxon>
        <taxon>Betaproteobacteria</taxon>
        <taxon>Burkholderiales</taxon>
        <taxon>Comamonadaceae</taxon>
        <taxon>Paracidovorax</taxon>
    </lineage>
</organism>
<dbReference type="InterPro" id="IPR012006">
    <property type="entry name" value="CCA_bact"/>
</dbReference>
<comment type="catalytic activity">
    <reaction evidence="11">
        <text>a tRNA with a 3' CCA end + 2 CTP + ATP = a tRNA with a 3' CCACCA end + 3 diphosphate</text>
        <dbReference type="Rhea" id="RHEA:76235"/>
        <dbReference type="Rhea" id="RHEA-COMP:10468"/>
        <dbReference type="Rhea" id="RHEA-COMP:18655"/>
        <dbReference type="ChEBI" id="CHEBI:30616"/>
        <dbReference type="ChEBI" id="CHEBI:33019"/>
        <dbReference type="ChEBI" id="CHEBI:37563"/>
        <dbReference type="ChEBI" id="CHEBI:83071"/>
        <dbReference type="ChEBI" id="CHEBI:195187"/>
    </reaction>
</comment>
<feature type="binding site" evidence="11">
    <location>
        <position position="144"/>
    </location>
    <ligand>
        <name>CTP</name>
        <dbReference type="ChEBI" id="CHEBI:37563"/>
    </ligand>
</feature>
<dbReference type="SMART" id="SM00471">
    <property type="entry name" value="HDc"/>
    <property type="match status" value="1"/>
</dbReference>
<keyword evidence="14" id="KW-1185">Reference proteome</keyword>
<dbReference type="SUPFAM" id="SSF81301">
    <property type="entry name" value="Nucleotidyltransferase"/>
    <property type="match status" value="1"/>
</dbReference>
<feature type="binding site" evidence="11">
    <location>
        <position position="8"/>
    </location>
    <ligand>
        <name>ATP</name>
        <dbReference type="ChEBI" id="CHEBI:30616"/>
    </ligand>
</feature>
<evidence type="ECO:0000256" key="11">
    <source>
        <dbReference type="HAMAP-Rule" id="MF_01261"/>
    </source>
</evidence>
<evidence type="ECO:0000256" key="10">
    <source>
        <dbReference type="ARBA" id="ARBA00022884"/>
    </source>
</evidence>
<feature type="binding site" evidence="11">
    <location>
        <position position="91"/>
    </location>
    <ligand>
        <name>CTP</name>
        <dbReference type="ChEBI" id="CHEBI:37563"/>
    </ligand>
</feature>
<dbReference type="InterPro" id="IPR002646">
    <property type="entry name" value="PolA_pol_head_dom"/>
</dbReference>
<comment type="subunit">
    <text evidence="11">Monomer. Can also form homodimers and oligomers.</text>
</comment>
<dbReference type="GO" id="GO:0000049">
    <property type="term" value="F:tRNA binding"/>
    <property type="evidence" value="ECO:0007669"/>
    <property type="project" value="UniProtKB-UniRule"/>
</dbReference>
<dbReference type="EMBL" id="FOMQ01000006">
    <property type="protein sequence ID" value="SFD82154.1"/>
    <property type="molecule type" value="Genomic_DNA"/>
</dbReference>
<gene>
    <name evidence="11" type="primary">cca</name>
    <name evidence="13" type="ORF">SAMN04489710_106306</name>
</gene>
<keyword evidence="1 11" id="KW-0533">Nickel</keyword>
<evidence type="ECO:0000256" key="9">
    <source>
        <dbReference type="ARBA" id="ARBA00022842"/>
    </source>
</evidence>
<feature type="binding site" evidence="11">
    <location>
        <position position="144"/>
    </location>
    <ligand>
        <name>ATP</name>
        <dbReference type="ChEBI" id="CHEBI:30616"/>
    </ligand>
</feature>
<proteinExistence type="inferred from homology"/>
<protein>
    <recommendedName>
        <fullName evidence="11">Multifunctional CCA protein</fullName>
    </recommendedName>
    <domain>
        <recommendedName>
            <fullName evidence="11">CCA-adding enzyme</fullName>
            <ecNumber evidence="11">2.7.7.72</ecNumber>
        </recommendedName>
        <alternativeName>
            <fullName evidence="11">CCA tRNA nucleotidyltransferase</fullName>
        </alternativeName>
        <alternativeName>
            <fullName evidence="11">tRNA CCA-pyrophosphorylase</fullName>
        </alternativeName>
        <alternativeName>
            <fullName evidence="11">tRNA adenylyl-/cytidylyl-transferase</fullName>
        </alternativeName>
        <alternativeName>
            <fullName evidence="11">tRNA nucleotidyltransferase</fullName>
        </alternativeName>
        <alternativeName>
            <fullName evidence="11">tRNA-NT</fullName>
        </alternativeName>
    </domain>
    <domain>
        <recommendedName>
            <fullName evidence="11">2'-nucleotidase</fullName>
            <ecNumber evidence="11">3.1.3.-</ecNumber>
        </recommendedName>
    </domain>
    <domain>
        <recommendedName>
            <fullName evidence="11">2',3'-cyclic phosphodiesterase</fullName>
            <ecNumber evidence="11">3.1.4.-</ecNumber>
        </recommendedName>
    </domain>
    <domain>
        <recommendedName>
            <fullName evidence="11">Phosphatase</fullName>
        </recommendedName>
    </domain>
</protein>
<dbReference type="GO" id="GO:0004810">
    <property type="term" value="F:CCA tRNA nucleotidyltransferase activity"/>
    <property type="evidence" value="ECO:0007669"/>
    <property type="project" value="UniProtKB-UniRule"/>
</dbReference>
<keyword evidence="3 11" id="KW-0819">tRNA processing</keyword>
<dbReference type="Proteomes" id="UP000199517">
    <property type="component" value="Unassembled WGS sequence"/>
</dbReference>
<evidence type="ECO:0000256" key="4">
    <source>
        <dbReference type="ARBA" id="ARBA00022695"/>
    </source>
</evidence>
<keyword evidence="2 11" id="KW-0808">Transferase</keyword>
<evidence type="ECO:0000256" key="5">
    <source>
        <dbReference type="ARBA" id="ARBA00022723"/>
    </source>
</evidence>
<dbReference type="PIRSF" id="PIRSF000813">
    <property type="entry name" value="CCA_bact"/>
    <property type="match status" value="1"/>
</dbReference>
<dbReference type="AlphaFoldDB" id="A0A1I1VGY2"/>
<keyword evidence="7 11" id="KW-0692">RNA repair</keyword>
<dbReference type="EC" id="3.1.4.-" evidence="11"/>
<dbReference type="CDD" id="cd00077">
    <property type="entry name" value="HDc"/>
    <property type="match status" value="1"/>
</dbReference>
<dbReference type="PROSITE" id="PS51831">
    <property type="entry name" value="HD"/>
    <property type="match status" value="1"/>
</dbReference>
<feature type="domain" description="HD" evidence="12">
    <location>
        <begin position="230"/>
        <end position="331"/>
    </location>
</feature>
<dbReference type="GO" id="GO:0004112">
    <property type="term" value="F:cyclic-nucleotide phosphodiesterase activity"/>
    <property type="evidence" value="ECO:0007669"/>
    <property type="project" value="UniProtKB-UniRule"/>
</dbReference>
<comment type="miscellaneous">
    <text evidence="11">A single active site specifically recognizes both ATP and CTP and is responsible for their addition.</text>
</comment>
<evidence type="ECO:0000256" key="3">
    <source>
        <dbReference type="ARBA" id="ARBA00022694"/>
    </source>
</evidence>
<dbReference type="Pfam" id="PF01743">
    <property type="entry name" value="PolyA_pol"/>
    <property type="match status" value="1"/>
</dbReference>
<dbReference type="SUPFAM" id="SSF81891">
    <property type="entry name" value="Poly A polymerase C-terminal region-like"/>
    <property type="match status" value="1"/>
</dbReference>
<dbReference type="Pfam" id="PF01966">
    <property type="entry name" value="HD"/>
    <property type="match status" value="1"/>
</dbReference>
<comment type="cofactor">
    <cofactor evidence="11">
        <name>Mg(2+)</name>
        <dbReference type="ChEBI" id="CHEBI:18420"/>
    </cofactor>
    <text evidence="11">Magnesium is required for nucleotidyltransferase activity.</text>
</comment>
<evidence type="ECO:0000256" key="8">
    <source>
        <dbReference type="ARBA" id="ARBA00022840"/>
    </source>
</evidence>
<evidence type="ECO:0000256" key="1">
    <source>
        <dbReference type="ARBA" id="ARBA00022596"/>
    </source>
</evidence>
<dbReference type="GO" id="GO:0016791">
    <property type="term" value="F:phosphatase activity"/>
    <property type="evidence" value="ECO:0007669"/>
    <property type="project" value="UniProtKB-UniRule"/>
</dbReference>
<dbReference type="GO" id="GO:0005524">
    <property type="term" value="F:ATP binding"/>
    <property type="evidence" value="ECO:0007669"/>
    <property type="project" value="UniProtKB-UniRule"/>
</dbReference>
<dbReference type="EC" id="3.1.3.-" evidence="11"/>
<evidence type="ECO:0000313" key="14">
    <source>
        <dbReference type="Proteomes" id="UP000199517"/>
    </source>
</evidence>
<feature type="binding site" evidence="11">
    <location>
        <position position="23"/>
    </location>
    <ligand>
        <name>Mg(2+)</name>
        <dbReference type="ChEBI" id="CHEBI:18420"/>
    </ligand>
</feature>
<feature type="binding site" evidence="11">
    <location>
        <position position="91"/>
    </location>
    <ligand>
        <name>ATP</name>
        <dbReference type="ChEBI" id="CHEBI:30616"/>
    </ligand>
</feature>
<dbReference type="Pfam" id="PF12627">
    <property type="entry name" value="PolyA_pol_RNAbd"/>
    <property type="match status" value="1"/>
</dbReference>
<keyword evidence="10 11" id="KW-0694">RNA-binding</keyword>
<dbReference type="GO" id="GO:0042245">
    <property type="term" value="P:RNA repair"/>
    <property type="evidence" value="ECO:0007669"/>
    <property type="project" value="UniProtKB-KW"/>
</dbReference>
<dbReference type="STRING" id="32040.SAMN04489710_106306"/>
<evidence type="ECO:0000256" key="2">
    <source>
        <dbReference type="ARBA" id="ARBA00022679"/>
    </source>
</evidence>
<accession>A0A1I1VGY2</accession>
<dbReference type="InterPro" id="IPR003607">
    <property type="entry name" value="HD/PDEase_dom"/>
</dbReference>
<keyword evidence="4 11" id="KW-0548">Nucleotidyltransferase</keyword>
<dbReference type="Gene3D" id="3.30.460.10">
    <property type="entry name" value="Beta Polymerase, domain 2"/>
    <property type="match status" value="1"/>
</dbReference>
<dbReference type="Gene3D" id="1.10.3090.10">
    <property type="entry name" value="cca-adding enzyme, domain 2"/>
    <property type="match status" value="1"/>
</dbReference>
<evidence type="ECO:0000259" key="12">
    <source>
        <dbReference type="PROSITE" id="PS51831"/>
    </source>
</evidence>
<dbReference type="EC" id="2.7.7.72" evidence="11"/>
<evidence type="ECO:0000313" key="13">
    <source>
        <dbReference type="EMBL" id="SFD82154.1"/>
    </source>
</evidence>
<feature type="binding site" evidence="11">
    <location>
        <position position="11"/>
    </location>
    <ligand>
        <name>CTP</name>
        <dbReference type="ChEBI" id="CHEBI:37563"/>
    </ligand>
</feature>
<name>A0A1I1VGY2_9BURK</name>
<evidence type="ECO:0000256" key="7">
    <source>
        <dbReference type="ARBA" id="ARBA00022800"/>
    </source>
</evidence>
<comment type="function">
    <text evidence="11">Catalyzes the addition and repair of the essential 3'-terminal CCA sequence in tRNAs without using a nucleic acid template. Adds these three nucleotides in the order of C, C, and A to the tRNA nucleotide-73, using CTP and ATP as substrates and producing inorganic pyrophosphate. tRNA 3'-terminal CCA addition is required both for tRNA processing and repair. Also involved in tRNA surveillance by mediating tandem CCA addition to generate a CCACCA at the 3' terminus of unstable tRNAs. While stable tRNAs receive only 3'-terminal CCA, unstable tRNAs are marked with CCACCA and rapidly degraded.</text>
</comment>
<keyword evidence="6 11" id="KW-0547">Nucleotide-binding</keyword>
<feature type="binding site" evidence="11">
    <location>
        <position position="21"/>
    </location>
    <ligand>
        <name>Mg(2+)</name>
        <dbReference type="ChEBI" id="CHEBI:18420"/>
    </ligand>
</feature>
<sequence>MQIYMVGGAVRDRLLGRPVNDRDWVVVGATPDAMVARGFLPVGRDFPVFLHPETREEYALARTERKSGRGYRGFVVDADPGVTLEQDLSRRDLTINSIAAIPMDSAAWELFDPYGGERDLQARVLRHVTDAFREDPVRILRVARFAARFTDFTVAPETMALMREMVEAGEASDLVPERVWQEIARGLMEAAPSRMFGVLRDCGALAVLLPEVDRLWGVPQRAEYHPEVDTGVHVMMVLDMAARLRAPLAVRFACLAHDLGKGTTPADVLPRHIGHEQRSADLLAGVCERLRVPAECRETADVVAREHGNIHRSGELNAAALVRLLERCDALRKPARFADVLLACECDARGRLGFEERPYPARERLLRVLEAARSVDTASVAAQAQARGAAGPQVGEWIRRARTEAVGALPASV</sequence>
<dbReference type="InterPro" id="IPR043519">
    <property type="entry name" value="NT_sf"/>
</dbReference>
<feature type="binding site" evidence="11">
    <location>
        <position position="141"/>
    </location>
    <ligand>
        <name>CTP</name>
        <dbReference type="ChEBI" id="CHEBI:37563"/>
    </ligand>
</feature>
<dbReference type="PANTHER" id="PTHR47545">
    <property type="entry name" value="MULTIFUNCTIONAL CCA PROTEIN"/>
    <property type="match status" value="1"/>
</dbReference>
<comment type="similarity">
    <text evidence="11">Belongs to the tRNA nucleotidyltransferase/poly(A) polymerase family. Bacterial CCA-adding enzyme type 1 subfamily.</text>
</comment>
<reference evidence="14" key="1">
    <citation type="submission" date="2016-10" db="EMBL/GenBank/DDBJ databases">
        <authorList>
            <person name="Varghese N."/>
            <person name="Submissions S."/>
        </authorList>
    </citation>
    <scope>NUCLEOTIDE SEQUENCE [LARGE SCALE GENOMIC DNA]</scope>
    <source>
        <strain evidence="14">DSM 7481</strain>
    </source>
</reference>
<keyword evidence="11" id="KW-0378">Hydrolase</keyword>
<dbReference type="InterPro" id="IPR006674">
    <property type="entry name" value="HD_domain"/>
</dbReference>
<keyword evidence="5 11" id="KW-0479">Metal-binding</keyword>
<keyword evidence="11" id="KW-0511">Multifunctional enzyme</keyword>
<evidence type="ECO:0000256" key="6">
    <source>
        <dbReference type="ARBA" id="ARBA00022741"/>
    </source>
</evidence>
<dbReference type="RefSeq" id="WP_092952419.1">
    <property type="nucleotide sequence ID" value="NZ_FOMQ01000006.1"/>
</dbReference>
<feature type="binding site" evidence="11">
    <location>
        <position position="11"/>
    </location>
    <ligand>
        <name>ATP</name>
        <dbReference type="ChEBI" id="CHEBI:30616"/>
    </ligand>
</feature>
<dbReference type="GO" id="GO:0160016">
    <property type="term" value="F:CCACCA tRNA nucleotidyltransferase activity"/>
    <property type="evidence" value="ECO:0007669"/>
    <property type="project" value="RHEA"/>
</dbReference>
<dbReference type="InterPro" id="IPR032828">
    <property type="entry name" value="PolyA_RNA-bd"/>
</dbReference>
<dbReference type="NCBIfam" id="NF008137">
    <property type="entry name" value="PRK10885.1"/>
    <property type="match status" value="1"/>
</dbReference>
<dbReference type="OrthoDB" id="9805698at2"/>
<dbReference type="GO" id="GO:0001680">
    <property type="term" value="P:tRNA 3'-terminal CCA addition"/>
    <property type="evidence" value="ECO:0007669"/>
    <property type="project" value="UniProtKB-UniRule"/>
</dbReference>
<feature type="binding site" evidence="11">
    <location>
        <position position="141"/>
    </location>
    <ligand>
        <name>ATP</name>
        <dbReference type="ChEBI" id="CHEBI:30616"/>
    </ligand>
</feature>
<comment type="cofactor">
    <cofactor evidence="11">
        <name>Ni(2+)</name>
        <dbReference type="ChEBI" id="CHEBI:49786"/>
    </cofactor>
    <text evidence="11">Nickel for phosphatase activity.</text>
</comment>
<comment type="catalytic activity">
    <reaction evidence="11">
        <text>a tRNA precursor + 2 CTP + ATP = a tRNA with a 3' CCA end + 3 diphosphate</text>
        <dbReference type="Rhea" id="RHEA:14433"/>
        <dbReference type="Rhea" id="RHEA-COMP:10465"/>
        <dbReference type="Rhea" id="RHEA-COMP:10468"/>
        <dbReference type="ChEBI" id="CHEBI:30616"/>
        <dbReference type="ChEBI" id="CHEBI:33019"/>
        <dbReference type="ChEBI" id="CHEBI:37563"/>
        <dbReference type="ChEBI" id="CHEBI:74896"/>
        <dbReference type="ChEBI" id="CHEBI:83071"/>
        <dbReference type="EC" id="2.7.7.72"/>
    </reaction>
</comment>